<reference evidence="3" key="1">
    <citation type="submission" date="2016-10" db="EMBL/GenBank/DDBJ databases">
        <authorList>
            <person name="Varghese N."/>
            <person name="Submissions S."/>
        </authorList>
    </citation>
    <scope>NUCLEOTIDE SEQUENCE [LARGE SCALE GENOMIC DNA]</scope>
    <source>
        <strain evidence="3">KH1P1</strain>
    </source>
</reference>
<name>A0A1I0E8S0_9FIRM</name>
<dbReference type="EMBL" id="FOIL01000017">
    <property type="protein sequence ID" value="SET41083.1"/>
    <property type="molecule type" value="Genomic_DNA"/>
</dbReference>
<protein>
    <submittedName>
        <fullName evidence="2">Uncharacterized protein</fullName>
    </submittedName>
</protein>
<gene>
    <name evidence="2" type="ORF">SAMN04487771_10178</name>
</gene>
<evidence type="ECO:0000256" key="1">
    <source>
        <dbReference type="SAM" id="SignalP"/>
    </source>
</evidence>
<dbReference type="OrthoDB" id="9991393at2"/>
<feature type="signal peptide" evidence="1">
    <location>
        <begin position="1"/>
        <end position="25"/>
    </location>
</feature>
<proteinExistence type="predicted"/>
<dbReference type="AlphaFoldDB" id="A0A1I0E8S0"/>
<organism evidence="2 3">
    <name type="scientific">[Clostridium] aminophilum</name>
    <dbReference type="NCBI Taxonomy" id="1526"/>
    <lineage>
        <taxon>Bacteria</taxon>
        <taxon>Bacillati</taxon>
        <taxon>Bacillota</taxon>
        <taxon>Clostridia</taxon>
        <taxon>Lachnospirales</taxon>
        <taxon>Lachnospiraceae</taxon>
    </lineage>
</organism>
<feature type="chain" id="PRO_5011709554" evidence="1">
    <location>
        <begin position="26"/>
        <end position="149"/>
    </location>
</feature>
<evidence type="ECO:0000313" key="3">
    <source>
        <dbReference type="Proteomes" id="UP000199820"/>
    </source>
</evidence>
<evidence type="ECO:0000313" key="2">
    <source>
        <dbReference type="EMBL" id="SET41083.1"/>
    </source>
</evidence>
<keyword evidence="1" id="KW-0732">Signal</keyword>
<sequence length="149" mass="16113">MKLFKTIHGKVKLAAAVCTAMGVFAATPMISMAGIYPTIVTFTSNVNEHGDFTGYTADGSLTCGNIYQDQMNDALAANGIDLSSSEEEWCILDTLEGIWLLTDITADDFTSRVIASYEGKDAAMLQTAAQIIMNTPKLPATELYSYYTN</sequence>
<keyword evidence="3" id="KW-1185">Reference proteome</keyword>
<dbReference type="RefSeq" id="WP_074649314.1">
    <property type="nucleotide sequence ID" value="NZ_FOIL01000017.1"/>
</dbReference>
<dbReference type="Proteomes" id="UP000199820">
    <property type="component" value="Unassembled WGS sequence"/>
</dbReference>
<accession>A0A1I0E8S0</accession>